<dbReference type="Gene3D" id="3.30.200.20">
    <property type="entry name" value="Phosphorylase Kinase, domain 1"/>
    <property type="match status" value="1"/>
</dbReference>
<sequence length="71" mass="8108">MKGKKLSIEMITKLIPSWKGKSVNIQSINNGITNINFKVLVDEKAFFLTVPDSDSQLLNIDFSNKYYNNKI</sequence>
<dbReference type="EMBL" id="UINC01077935">
    <property type="protein sequence ID" value="SVC18527.1"/>
    <property type="molecule type" value="Genomic_DNA"/>
</dbReference>
<reference evidence="1" key="1">
    <citation type="submission" date="2018-05" db="EMBL/GenBank/DDBJ databases">
        <authorList>
            <person name="Lanie J.A."/>
            <person name="Ng W.-L."/>
            <person name="Kazmierczak K.M."/>
            <person name="Andrzejewski T.M."/>
            <person name="Davidsen T.M."/>
            <person name="Wayne K.J."/>
            <person name="Tettelin H."/>
            <person name="Glass J.I."/>
            <person name="Rusch D."/>
            <person name="Podicherti R."/>
            <person name="Tsui H.-C.T."/>
            <person name="Winkler M.E."/>
        </authorList>
    </citation>
    <scope>NUCLEOTIDE SEQUENCE</scope>
</reference>
<evidence type="ECO:0000313" key="1">
    <source>
        <dbReference type="EMBL" id="SVC18527.1"/>
    </source>
</evidence>
<proteinExistence type="predicted"/>
<organism evidence="1">
    <name type="scientific">marine metagenome</name>
    <dbReference type="NCBI Taxonomy" id="408172"/>
    <lineage>
        <taxon>unclassified sequences</taxon>
        <taxon>metagenomes</taxon>
        <taxon>ecological metagenomes</taxon>
    </lineage>
</organism>
<accession>A0A382K635</accession>
<dbReference type="AlphaFoldDB" id="A0A382K635"/>
<gene>
    <name evidence="1" type="ORF">METZ01_LOCUS271381</name>
</gene>
<evidence type="ECO:0008006" key="2">
    <source>
        <dbReference type="Google" id="ProtNLM"/>
    </source>
</evidence>
<name>A0A382K635_9ZZZZ</name>
<feature type="non-terminal residue" evidence="1">
    <location>
        <position position="71"/>
    </location>
</feature>
<protein>
    <recommendedName>
        <fullName evidence="2">Aminoglycoside phosphotransferase domain-containing protein</fullName>
    </recommendedName>
</protein>